<dbReference type="FunFam" id="3.30.565.10:FF:000006">
    <property type="entry name" value="Sensor histidine kinase WalK"/>
    <property type="match status" value="1"/>
</dbReference>
<dbReference type="SMART" id="SM00388">
    <property type="entry name" value="HisKA"/>
    <property type="match status" value="1"/>
</dbReference>
<sequence length="512" mass="59000">MNRTKSFFRAIYKIILYFFTTLKITINIIPILFKLLGFILELMKRMFYSLWGQFKKLFRFSLTFKITFVYGIIISLILFLSSTIIFLGFRFFLIYEAKEELKKNSSIIMEYLLENVEIPTTKIMKISKYANFVTTLFDEDNKLIYSSDDNNKNLSLYENSNTPSIIKNANGDILVLSKEVYLNTNKLYLQLSKSLVHENTFINILFTALLAVNIISIIIIIIVGFKLSKKMLSPIKDMTETAKAINVNRLDTRLDVSGAYDELRDLAVTFNEMFDRIQQSYEKQNQFVSDASHELRTPISVIQGYINLLDRWGKGDEEVLDESIDAIKGESQAMKDLIEKLLFLARSDKNLLQLQIEYFHINALIEEITYETNLIDTKHEIVSEVNEDVLISADRKLLKQAMRIFIDNSVKFTPIGGMIKIGAYPQKRRLMIIVEDTGAGIPKEDIPLIFNRFYRSDKSRTKETGGHGLGLSIARWIIDKHNGNIKVESQVDVGTKIKVFLPYKQNNSSVTS</sequence>
<dbReference type="RefSeq" id="WP_073149532.1">
    <property type="nucleotide sequence ID" value="NZ_FRAG01000022.1"/>
</dbReference>
<dbReference type="EC" id="2.7.13.3" evidence="3"/>
<dbReference type="Pfam" id="PF00672">
    <property type="entry name" value="HAMP"/>
    <property type="match status" value="1"/>
</dbReference>
<keyword evidence="11 14" id="KW-1133">Transmembrane helix</keyword>
<evidence type="ECO:0000256" key="1">
    <source>
        <dbReference type="ARBA" id="ARBA00000085"/>
    </source>
</evidence>
<feature type="domain" description="Histidine kinase" evidence="15">
    <location>
        <begin position="290"/>
        <end position="505"/>
    </location>
</feature>
<evidence type="ECO:0000256" key="7">
    <source>
        <dbReference type="ARBA" id="ARBA00022692"/>
    </source>
</evidence>
<accession>A0A1M6P866</accession>
<evidence type="ECO:0000256" key="13">
    <source>
        <dbReference type="ARBA" id="ARBA00023136"/>
    </source>
</evidence>
<dbReference type="InterPro" id="IPR036890">
    <property type="entry name" value="HATPase_C_sf"/>
</dbReference>
<keyword evidence="18" id="KW-1185">Reference proteome</keyword>
<dbReference type="GO" id="GO:0000155">
    <property type="term" value="F:phosphorelay sensor kinase activity"/>
    <property type="evidence" value="ECO:0007669"/>
    <property type="project" value="InterPro"/>
</dbReference>
<dbReference type="SUPFAM" id="SSF158472">
    <property type="entry name" value="HAMP domain-like"/>
    <property type="match status" value="1"/>
</dbReference>
<feature type="domain" description="HAMP" evidence="16">
    <location>
        <begin position="229"/>
        <end position="282"/>
    </location>
</feature>
<dbReference type="SMART" id="SM00304">
    <property type="entry name" value="HAMP"/>
    <property type="match status" value="1"/>
</dbReference>
<name>A0A1M6P866_PARC5</name>
<reference evidence="17 18" key="1">
    <citation type="submission" date="2016-11" db="EMBL/GenBank/DDBJ databases">
        <authorList>
            <person name="Jaros S."/>
            <person name="Januszkiewicz K."/>
            <person name="Wedrychowicz H."/>
        </authorList>
    </citation>
    <scope>NUCLEOTIDE SEQUENCE [LARGE SCALE GENOMIC DNA]</scope>
    <source>
        <strain evidence="17 18">DSM 15212</strain>
    </source>
</reference>
<keyword evidence="8" id="KW-0547">Nucleotide-binding</keyword>
<dbReference type="InterPro" id="IPR003661">
    <property type="entry name" value="HisK_dim/P_dom"/>
</dbReference>
<evidence type="ECO:0000256" key="3">
    <source>
        <dbReference type="ARBA" id="ARBA00012438"/>
    </source>
</evidence>
<dbReference type="Pfam" id="PF00512">
    <property type="entry name" value="HisKA"/>
    <property type="match status" value="1"/>
</dbReference>
<comment type="catalytic activity">
    <reaction evidence="1">
        <text>ATP + protein L-histidine = ADP + protein N-phospho-L-histidine.</text>
        <dbReference type="EC" id="2.7.13.3"/>
    </reaction>
</comment>
<evidence type="ECO:0000256" key="4">
    <source>
        <dbReference type="ARBA" id="ARBA00022475"/>
    </source>
</evidence>
<dbReference type="CDD" id="cd00075">
    <property type="entry name" value="HATPase"/>
    <property type="match status" value="1"/>
</dbReference>
<feature type="transmembrane region" description="Helical" evidence="14">
    <location>
        <begin position="68"/>
        <end position="93"/>
    </location>
</feature>
<keyword evidence="13 14" id="KW-0472">Membrane</keyword>
<dbReference type="SMART" id="SM00387">
    <property type="entry name" value="HATPase_c"/>
    <property type="match status" value="1"/>
</dbReference>
<dbReference type="InterPro" id="IPR004358">
    <property type="entry name" value="Sig_transdc_His_kin-like_C"/>
</dbReference>
<comment type="subcellular location">
    <subcellularLocation>
        <location evidence="2">Cell membrane</location>
        <topology evidence="2">Multi-pass membrane protein</topology>
    </subcellularLocation>
</comment>
<dbReference type="Gene3D" id="3.30.565.10">
    <property type="entry name" value="Histidine kinase-like ATPase, C-terminal domain"/>
    <property type="match status" value="1"/>
</dbReference>
<dbReference type="STRING" id="1121301.SAMN02745912_02045"/>
<dbReference type="PROSITE" id="PS50109">
    <property type="entry name" value="HIS_KIN"/>
    <property type="match status" value="1"/>
</dbReference>
<dbReference type="AlphaFoldDB" id="A0A1M6P866"/>
<dbReference type="GO" id="GO:0005524">
    <property type="term" value="F:ATP binding"/>
    <property type="evidence" value="ECO:0007669"/>
    <property type="project" value="UniProtKB-KW"/>
</dbReference>
<feature type="transmembrane region" description="Helical" evidence="14">
    <location>
        <begin position="12"/>
        <end position="40"/>
    </location>
</feature>
<organism evidence="17 18">
    <name type="scientific">Paramaledivibacter caminithermalis (strain DSM 15212 / CIP 107654 / DViRD3)</name>
    <name type="common">Clostridium caminithermale</name>
    <dbReference type="NCBI Taxonomy" id="1121301"/>
    <lineage>
        <taxon>Bacteria</taxon>
        <taxon>Bacillati</taxon>
        <taxon>Bacillota</taxon>
        <taxon>Clostridia</taxon>
        <taxon>Peptostreptococcales</taxon>
        <taxon>Caminicellaceae</taxon>
        <taxon>Paramaledivibacter</taxon>
    </lineage>
</organism>
<dbReference type="Pfam" id="PF02518">
    <property type="entry name" value="HATPase_c"/>
    <property type="match status" value="1"/>
</dbReference>
<evidence type="ECO:0000256" key="11">
    <source>
        <dbReference type="ARBA" id="ARBA00022989"/>
    </source>
</evidence>
<dbReference type="CDD" id="cd00082">
    <property type="entry name" value="HisKA"/>
    <property type="match status" value="1"/>
</dbReference>
<dbReference type="FunFam" id="1.10.287.130:FF:000001">
    <property type="entry name" value="Two-component sensor histidine kinase"/>
    <property type="match status" value="1"/>
</dbReference>
<keyword evidence="4" id="KW-1003">Cell membrane</keyword>
<keyword evidence="6" id="KW-0808">Transferase</keyword>
<feature type="transmembrane region" description="Helical" evidence="14">
    <location>
        <begin position="201"/>
        <end position="225"/>
    </location>
</feature>
<evidence type="ECO:0000313" key="18">
    <source>
        <dbReference type="Proteomes" id="UP000184465"/>
    </source>
</evidence>
<dbReference type="InterPro" id="IPR050398">
    <property type="entry name" value="HssS/ArlS-like"/>
</dbReference>
<dbReference type="InterPro" id="IPR005467">
    <property type="entry name" value="His_kinase_dom"/>
</dbReference>
<keyword evidence="10" id="KW-0067">ATP-binding</keyword>
<keyword evidence="12" id="KW-0902">Two-component regulatory system</keyword>
<proteinExistence type="predicted"/>
<dbReference type="SUPFAM" id="SSF55874">
    <property type="entry name" value="ATPase domain of HSP90 chaperone/DNA topoisomerase II/histidine kinase"/>
    <property type="match status" value="1"/>
</dbReference>
<evidence type="ECO:0000256" key="12">
    <source>
        <dbReference type="ARBA" id="ARBA00023012"/>
    </source>
</evidence>
<evidence type="ECO:0000256" key="2">
    <source>
        <dbReference type="ARBA" id="ARBA00004651"/>
    </source>
</evidence>
<dbReference type="CDD" id="cd06225">
    <property type="entry name" value="HAMP"/>
    <property type="match status" value="1"/>
</dbReference>
<evidence type="ECO:0000256" key="9">
    <source>
        <dbReference type="ARBA" id="ARBA00022777"/>
    </source>
</evidence>
<dbReference type="InterPro" id="IPR036097">
    <property type="entry name" value="HisK_dim/P_sf"/>
</dbReference>
<dbReference type="Gene3D" id="6.10.340.10">
    <property type="match status" value="1"/>
</dbReference>
<dbReference type="EMBL" id="FRAG01000022">
    <property type="protein sequence ID" value="SHK04103.1"/>
    <property type="molecule type" value="Genomic_DNA"/>
</dbReference>
<dbReference type="PRINTS" id="PR00344">
    <property type="entry name" value="BCTRLSENSOR"/>
</dbReference>
<dbReference type="InterPro" id="IPR003594">
    <property type="entry name" value="HATPase_dom"/>
</dbReference>
<keyword evidence="9 17" id="KW-0418">Kinase</keyword>
<evidence type="ECO:0000256" key="14">
    <source>
        <dbReference type="SAM" id="Phobius"/>
    </source>
</evidence>
<evidence type="ECO:0000259" key="15">
    <source>
        <dbReference type="PROSITE" id="PS50109"/>
    </source>
</evidence>
<dbReference type="Proteomes" id="UP000184465">
    <property type="component" value="Unassembled WGS sequence"/>
</dbReference>
<dbReference type="InterPro" id="IPR003660">
    <property type="entry name" value="HAMP_dom"/>
</dbReference>
<dbReference type="PANTHER" id="PTHR45528">
    <property type="entry name" value="SENSOR HISTIDINE KINASE CPXA"/>
    <property type="match status" value="1"/>
</dbReference>
<dbReference type="Gene3D" id="1.10.287.130">
    <property type="match status" value="1"/>
</dbReference>
<evidence type="ECO:0000256" key="6">
    <source>
        <dbReference type="ARBA" id="ARBA00022679"/>
    </source>
</evidence>
<keyword evidence="5" id="KW-0597">Phosphoprotein</keyword>
<gene>
    <name evidence="17" type="ORF">SAMN02745912_02045</name>
</gene>
<dbReference type="PROSITE" id="PS50885">
    <property type="entry name" value="HAMP"/>
    <property type="match status" value="1"/>
</dbReference>
<dbReference type="SUPFAM" id="SSF47384">
    <property type="entry name" value="Homodimeric domain of signal transducing histidine kinase"/>
    <property type="match status" value="1"/>
</dbReference>
<evidence type="ECO:0000259" key="16">
    <source>
        <dbReference type="PROSITE" id="PS50885"/>
    </source>
</evidence>
<keyword evidence="7 14" id="KW-0812">Transmembrane</keyword>
<dbReference type="GO" id="GO:0005886">
    <property type="term" value="C:plasma membrane"/>
    <property type="evidence" value="ECO:0007669"/>
    <property type="project" value="UniProtKB-SubCell"/>
</dbReference>
<evidence type="ECO:0000313" key="17">
    <source>
        <dbReference type="EMBL" id="SHK04103.1"/>
    </source>
</evidence>
<evidence type="ECO:0000256" key="10">
    <source>
        <dbReference type="ARBA" id="ARBA00022840"/>
    </source>
</evidence>
<evidence type="ECO:0000256" key="5">
    <source>
        <dbReference type="ARBA" id="ARBA00022553"/>
    </source>
</evidence>
<protein>
    <recommendedName>
        <fullName evidence="3">histidine kinase</fullName>
        <ecNumber evidence="3">2.7.13.3</ecNumber>
    </recommendedName>
</protein>
<evidence type="ECO:0000256" key="8">
    <source>
        <dbReference type="ARBA" id="ARBA00022741"/>
    </source>
</evidence>
<dbReference type="PANTHER" id="PTHR45528:SF1">
    <property type="entry name" value="SENSOR HISTIDINE KINASE CPXA"/>
    <property type="match status" value="1"/>
</dbReference>